<dbReference type="Pfam" id="PF01653">
    <property type="entry name" value="DNA_ligase_aden"/>
    <property type="match status" value="1"/>
</dbReference>
<evidence type="ECO:0000256" key="2">
    <source>
        <dbReference type="ARBA" id="ARBA00012722"/>
    </source>
</evidence>
<comment type="similarity">
    <text evidence="13 14">Belongs to the NAD-dependent DNA ligase family. LigA subfamily.</text>
</comment>
<keyword evidence="5 14" id="KW-0235">DNA replication</keyword>
<evidence type="ECO:0000256" key="3">
    <source>
        <dbReference type="ARBA" id="ARBA00013308"/>
    </source>
</evidence>
<dbReference type="EMBL" id="JAAVXB010000004">
    <property type="protein sequence ID" value="NKF22654.1"/>
    <property type="molecule type" value="Genomic_DNA"/>
</dbReference>
<dbReference type="Pfam" id="PF03120">
    <property type="entry name" value="OB_DNA_ligase"/>
    <property type="match status" value="1"/>
</dbReference>
<dbReference type="Pfam" id="PF00533">
    <property type="entry name" value="BRCT"/>
    <property type="match status" value="1"/>
</dbReference>
<dbReference type="NCBIfam" id="TIGR00575">
    <property type="entry name" value="dnlj"/>
    <property type="match status" value="1"/>
</dbReference>
<dbReference type="InterPro" id="IPR013840">
    <property type="entry name" value="DNAligase_N"/>
</dbReference>
<feature type="binding site" evidence="14">
    <location>
        <position position="323"/>
    </location>
    <ligand>
        <name>NAD(+)</name>
        <dbReference type="ChEBI" id="CHEBI:57540"/>
    </ligand>
</feature>
<dbReference type="Gene3D" id="1.10.150.20">
    <property type="entry name" value="5' to 3' exonuclease, C-terminal subdomain"/>
    <property type="match status" value="2"/>
</dbReference>
<dbReference type="InterPro" id="IPR001357">
    <property type="entry name" value="BRCT_dom"/>
</dbReference>
<dbReference type="SUPFAM" id="SSF56091">
    <property type="entry name" value="DNA ligase/mRNA capping enzyme, catalytic domain"/>
    <property type="match status" value="1"/>
</dbReference>
<dbReference type="CDD" id="cd17748">
    <property type="entry name" value="BRCT_DNA_ligase_like"/>
    <property type="match status" value="1"/>
</dbReference>
<comment type="catalytic activity">
    <reaction evidence="12 14">
        <text>NAD(+) + (deoxyribonucleotide)n-3'-hydroxyl + 5'-phospho-(deoxyribonucleotide)m = (deoxyribonucleotide)n+m + AMP + beta-nicotinamide D-nucleotide.</text>
        <dbReference type="EC" id="6.5.1.2"/>
    </reaction>
</comment>
<dbReference type="Pfam" id="PF03119">
    <property type="entry name" value="DNA_ligase_ZBD"/>
    <property type="match status" value="1"/>
</dbReference>
<dbReference type="RefSeq" id="WP_168147893.1">
    <property type="nucleotide sequence ID" value="NZ_JAAVXB010000004.1"/>
</dbReference>
<keyword evidence="10 14" id="KW-0520">NAD</keyword>
<evidence type="ECO:0000313" key="16">
    <source>
        <dbReference type="EMBL" id="NKF22654.1"/>
    </source>
</evidence>
<comment type="caution">
    <text evidence="14">Lacks conserved residue(s) required for the propagation of feature annotation.</text>
</comment>
<feature type="binding site" evidence="14">
    <location>
        <begin position="35"/>
        <end position="39"/>
    </location>
    <ligand>
        <name>NAD(+)</name>
        <dbReference type="ChEBI" id="CHEBI:57540"/>
    </ligand>
</feature>
<evidence type="ECO:0000259" key="15">
    <source>
        <dbReference type="PROSITE" id="PS50172"/>
    </source>
</evidence>
<dbReference type="FunFam" id="2.40.50.140:FF:000012">
    <property type="entry name" value="DNA ligase"/>
    <property type="match status" value="1"/>
</dbReference>
<dbReference type="GO" id="GO:0006281">
    <property type="term" value="P:DNA repair"/>
    <property type="evidence" value="ECO:0007669"/>
    <property type="project" value="UniProtKB-KW"/>
</dbReference>
<feature type="binding site" evidence="14">
    <location>
        <position position="420"/>
    </location>
    <ligand>
        <name>Zn(2+)</name>
        <dbReference type="ChEBI" id="CHEBI:29105"/>
    </ligand>
</feature>
<comment type="function">
    <text evidence="1 14">DNA ligase that catalyzes the formation of phosphodiester linkages between 5'-phosphoryl and 3'-hydroxyl groups in double-stranded DNA using NAD as a coenzyme and as the energy source for the reaction. It is essential for DNA replication and repair of damaged DNA.</text>
</comment>
<keyword evidence="9 14" id="KW-0460">Magnesium</keyword>
<evidence type="ECO:0000256" key="7">
    <source>
        <dbReference type="ARBA" id="ARBA00022763"/>
    </source>
</evidence>
<dbReference type="SMART" id="SM00532">
    <property type="entry name" value="LIGANc"/>
    <property type="match status" value="1"/>
</dbReference>
<dbReference type="Gene3D" id="2.40.50.140">
    <property type="entry name" value="Nucleic acid-binding proteins"/>
    <property type="match status" value="1"/>
</dbReference>
<keyword evidence="11 14" id="KW-0234">DNA repair</keyword>
<gene>
    <name evidence="14 16" type="primary">ligA</name>
    <name evidence="16" type="ORF">G7Y82_10020</name>
</gene>
<keyword evidence="14" id="KW-0464">Manganese</keyword>
<feature type="binding site" evidence="14">
    <location>
        <position position="299"/>
    </location>
    <ligand>
        <name>NAD(+)</name>
        <dbReference type="ChEBI" id="CHEBI:57540"/>
    </ligand>
</feature>
<dbReference type="SUPFAM" id="SSF50249">
    <property type="entry name" value="Nucleic acid-binding proteins"/>
    <property type="match status" value="1"/>
</dbReference>
<feature type="binding site" evidence="14">
    <location>
        <position position="417"/>
    </location>
    <ligand>
        <name>Zn(2+)</name>
        <dbReference type="ChEBI" id="CHEBI:29105"/>
    </ligand>
</feature>
<feature type="active site" description="N6-AMP-lysine intermediate" evidence="14">
    <location>
        <position position="117"/>
    </location>
</feature>
<dbReference type="FunFam" id="3.30.470.30:FF:000001">
    <property type="entry name" value="DNA ligase"/>
    <property type="match status" value="1"/>
</dbReference>
<dbReference type="GO" id="GO:0006260">
    <property type="term" value="P:DNA replication"/>
    <property type="evidence" value="ECO:0007669"/>
    <property type="project" value="UniProtKB-KW"/>
</dbReference>
<dbReference type="Gene3D" id="3.30.470.30">
    <property type="entry name" value="DNA ligase/mRNA capping enzyme"/>
    <property type="match status" value="1"/>
</dbReference>
<evidence type="ECO:0000256" key="8">
    <source>
        <dbReference type="ARBA" id="ARBA00022833"/>
    </source>
</evidence>
<evidence type="ECO:0000256" key="11">
    <source>
        <dbReference type="ARBA" id="ARBA00023204"/>
    </source>
</evidence>
<feature type="binding site" evidence="14">
    <location>
        <position position="182"/>
    </location>
    <ligand>
        <name>NAD(+)</name>
        <dbReference type="ChEBI" id="CHEBI:57540"/>
    </ligand>
</feature>
<dbReference type="GO" id="GO:0005829">
    <property type="term" value="C:cytosol"/>
    <property type="evidence" value="ECO:0007669"/>
    <property type="project" value="TreeGrafter"/>
</dbReference>
<dbReference type="InterPro" id="IPR012340">
    <property type="entry name" value="NA-bd_OB-fold"/>
</dbReference>
<dbReference type="FunFam" id="1.10.287.610:FF:000002">
    <property type="entry name" value="DNA ligase"/>
    <property type="match status" value="1"/>
</dbReference>
<dbReference type="InterPro" id="IPR041663">
    <property type="entry name" value="DisA/LigA_HHH"/>
</dbReference>
<feature type="binding site" evidence="14">
    <location>
        <begin position="84"/>
        <end position="85"/>
    </location>
    <ligand>
        <name>NAD(+)</name>
        <dbReference type="ChEBI" id="CHEBI:57540"/>
    </ligand>
</feature>
<dbReference type="PANTHER" id="PTHR23389">
    <property type="entry name" value="CHROMOSOME TRANSMISSION FIDELITY FACTOR 18"/>
    <property type="match status" value="1"/>
</dbReference>
<keyword evidence="17" id="KW-1185">Reference proteome</keyword>
<accession>A0A969WAN9</accession>
<evidence type="ECO:0000256" key="13">
    <source>
        <dbReference type="ARBA" id="ARBA00060881"/>
    </source>
</evidence>
<proteinExistence type="inferred from homology"/>
<dbReference type="InterPro" id="IPR018239">
    <property type="entry name" value="DNA_ligase_AS"/>
</dbReference>
<evidence type="ECO:0000256" key="1">
    <source>
        <dbReference type="ARBA" id="ARBA00004067"/>
    </source>
</evidence>
<dbReference type="PANTHER" id="PTHR23389:SF9">
    <property type="entry name" value="DNA LIGASE"/>
    <property type="match status" value="1"/>
</dbReference>
<comment type="cofactor">
    <cofactor evidence="14">
        <name>Mg(2+)</name>
        <dbReference type="ChEBI" id="CHEBI:18420"/>
    </cofactor>
    <cofactor evidence="14">
        <name>Mn(2+)</name>
        <dbReference type="ChEBI" id="CHEBI:29035"/>
    </cofactor>
</comment>
<dbReference type="CDD" id="cd00114">
    <property type="entry name" value="LIGANc"/>
    <property type="match status" value="1"/>
</dbReference>
<dbReference type="PROSITE" id="PS50172">
    <property type="entry name" value="BRCT"/>
    <property type="match status" value="1"/>
</dbReference>
<dbReference type="HAMAP" id="MF_01588">
    <property type="entry name" value="DNA_ligase_A"/>
    <property type="match status" value="1"/>
</dbReference>
<dbReference type="Gene3D" id="3.40.50.10190">
    <property type="entry name" value="BRCT domain"/>
    <property type="match status" value="1"/>
</dbReference>
<dbReference type="InterPro" id="IPR004149">
    <property type="entry name" value="Znf_DNAligase_C4"/>
</dbReference>
<dbReference type="Pfam" id="PF12826">
    <property type="entry name" value="HHH_2"/>
    <property type="match status" value="1"/>
</dbReference>
<protein>
    <recommendedName>
        <fullName evidence="3 14">DNA ligase</fullName>
        <ecNumber evidence="2 14">6.5.1.2</ecNumber>
    </recommendedName>
    <alternativeName>
        <fullName evidence="14">Polydeoxyribonucleotide synthase [NAD(+)]</fullName>
    </alternativeName>
</protein>
<feature type="binding site" evidence="14">
    <location>
        <position position="138"/>
    </location>
    <ligand>
        <name>NAD(+)</name>
        <dbReference type="ChEBI" id="CHEBI:57540"/>
    </ligand>
</feature>
<name>A0A969WAN9_9GAMM</name>
<keyword evidence="7 14" id="KW-0227">DNA damage</keyword>
<dbReference type="PIRSF" id="PIRSF001604">
    <property type="entry name" value="LigA"/>
    <property type="match status" value="1"/>
</dbReference>
<dbReference type="InterPro" id="IPR036420">
    <property type="entry name" value="BRCT_dom_sf"/>
</dbReference>
<dbReference type="Gene3D" id="1.10.287.610">
    <property type="entry name" value="Helix hairpin bin"/>
    <property type="match status" value="1"/>
</dbReference>
<dbReference type="GO" id="GO:0046872">
    <property type="term" value="F:metal ion binding"/>
    <property type="evidence" value="ECO:0007669"/>
    <property type="project" value="UniProtKB-KW"/>
</dbReference>
<dbReference type="PROSITE" id="PS01055">
    <property type="entry name" value="DNA_LIGASE_N1"/>
    <property type="match status" value="1"/>
</dbReference>
<keyword evidence="8 14" id="KW-0862">Zinc</keyword>
<dbReference type="SMART" id="SM00292">
    <property type="entry name" value="BRCT"/>
    <property type="match status" value="1"/>
</dbReference>
<keyword evidence="6 14" id="KW-0479">Metal-binding</keyword>
<evidence type="ECO:0000256" key="5">
    <source>
        <dbReference type="ARBA" id="ARBA00022705"/>
    </source>
</evidence>
<dbReference type="GO" id="GO:0003911">
    <property type="term" value="F:DNA ligase (NAD+) activity"/>
    <property type="evidence" value="ECO:0007669"/>
    <property type="project" value="UniProtKB-UniRule"/>
</dbReference>
<reference evidence="16" key="1">
    <citation type="submission" date="2020-03" db="EMBL/GenBank/DDBJ databases">
        <title>Solimonas marina sp. nov., isolated from deep seawater of the Pacific Ocean.</title>
        <authorList>
            <person name="Liu X."/>
            <person name="Lai Q."/>
            <person name="Sun F."/>
            <person name="Gai Y."/>
            <person name="Li G."/>
            <person name="Shao Z."/>
        </authorList>
    </citation>
    <scope>NUCLEOTIDE SEQUENCE</scope>
    <source>
        <strain evidence="16">C16B3</strain>
    </source>
</reference>
<dbReference type="SUPFAM" id="SSF52113">
    <property type="entry name" value="BRCT domain"/>
    <property type="match status" value="1"/>
</dbReference>
<evidence type="ECO:0000256" key="14">
    <source>
        <dbReference type="HAMAP-Rule" id="MF_01588"/>
    </source>
</evidence>
<evidence type="ECO:0000256" key="6">
    <source>
        <dbReference type="ARBA" id="ARBA00022723"/>
    </source>
</evidence>
<dbReference type="InterPro" id="IPR013839">
    <property type="entry name" value="DNAligase_adenylation"/>
</dbReference>
<evidence type="ECO:0000313" key="17">
    <source>
        <dbReference type="Proteomes" id="UP000653472"/>
    </source>
</evidence>
<evidence type="ECO:0000256" key="12">
    <source>
        <dbReference type="ARBA" id="ARBA00034005"/>
    </source>
</evidence>
<dbReference type="Proteomes" id="UP000653472">
    <property type="component" value="Unassembled WGS sequence"/>
</dbReference>
<feature type="domain" description="BRCT" evidence="15">
    <location>
        <begin position="694"/>
        <end position="773"/>
    </location>
</feature>
<comment type="caution">
    <text evidence="16">The sequence shown here is derived from an EMBL/GenBank/DDBJ whole genome shotgun (WGS) entry which is preliminary data.</text>
</comment>
<sequence length="773" mass="83657">MRVPEPDRARAEVLRAELHEHNRRYYVLDDPTISDAEYDGLLRELQALETTYPELLTADSPTQRVGGEPLKMFAPVTHRQPMQSLNNAFAEDELRDFDRRVRETLGEASVDYVAEPKLDGLAVSLMYADGVFVQGATRGDGETGEDITANLRTIRAIPLRLREVGGGRREASIPALVEVRGEVYLPHAGFKRMNDEAAARGEKLYVNPRNAAAGSLRQLDPQMTARRPLAFYAYAVGYAEGWARPQRHAQVLAQLRDWGLPVSDLVETVQGADGCLKYYAAMQTRRTSLPFDIDGVVYKLDDLDGRDELGSVARAPRWAIAHKFAAEEAETVLEHVDFQVGRTGALTPTARLRTVFVGGANVSNATLHNMDEVARKDVRIGDTVIVRRAGDVIPEVKGVVLDKRPAGTQPIHMAPVCPVCGSEVKKDPDGPIYRCVGRLVCKAQLQQLLQHFVSRRAADIEGVGESLIAELVERERVKTPADLYTLEVADIAVLYKSAEVAPQKIIDAIHARRQLSLTRFLYALGIPQVGETTAKDLARHFGSFQRVREALPAVLTLVDGVGEAASEEIRWFFADDHNVKAVDALLAQVSITDEHPVSADIAAQCSVAWLLAQQKVRGLGPVKAEKLTAGCDSAAALLARIDNELALARALDERTASAVREHFAEPAARDALLALDAQLHAFGLLGASAPVHVTAQGPLSGKTLVITGTLPQPRDAIAAQIEAAGGKVSGSVSKKTDYVVAGAEAGSKLAKAESLGVTVVDYDGLQTLLQGSG</sequence>
<dbReference type="SUPFAM" id="SSF47781">
    <property type="entry name" value="RuvA domain 2-like"/>
    <property type="match status" value="2"/>
</dbReference>
<organism evidence="16 17">
    <name type="scientific">Solimonas marina</name>
    <dbReference type="NCBI Taxonomy" id="2714601"/>
    <lineage>
        <taxon>Bacteria</taxon>
        <taxon>Pseudomonadati</taxon>
        <taxon>Pseudomonadota</taxon>
        <taxon>Gammaproteobacteria</taxon>
        <taxon>Nevskiales</taxon>
        <taxon>Nevskiaceae</taxon>
        <taxon>Solimonas</taxon>
    </lineage>
</organism>
<evidence type="ECO:0000256" key="9">
    <source>
        <dbReference type="ARBA" id="ARBA00022842"/>
    </source>
</evidence>
<dbReference type="EC" id="6.5.1.2" evidence="2 14"/>
<feature type="binding site" evidence="14">
    <location>
        <position position="441"/>
    </location>
    <ligand>
        <name>Zn(2+)</name>
        <dbReference type="ChEBI" id="CHEBI:29105"/>
    </ligand>
</feature>
<dbReference type="InterPro" id="IPR004150">
    <property type="entry name" value="NAD_DNA_ligase_OB"/>
</dbReference>
<dbReference type="AlphaFoldDB" id="A0A969WAN9"/>
<dbReference type="InterPro" id="IPR001679">
    <property type="entry name" value="DNA_ligase"/>
</dbReference>
<keyword evidence="4 14" id="KW-0436">Ligase</keyword>
<feature type="binding site" evidence="14">
    <location>
        <position position="115"/>
    </location>
    <ligand>
        <name>NAD(+)</name>
        <dbReference type="ChEBI" id="CHEBI:57540"/>
    </ligand>
</feature>
<evidence type="ECO:0000256" key="10">
    <source>
        <dbReference type="ARBA" id="ARBA00023027"/>
    </source>
</evidence>
<dbReference type="InterPro" id="IPR010994">
    <property type="entry name" value="RuvA_2-like"/>
</dbReference>
<dbReference type="NCBIfam" id="NF005932">
    <property type="entry name" value="PRK07956.1"/>
    <property type="match status" value="1"/>
</dbReference>
<evidence type="ECO:0000256" key="4">
    <source>
        <dbReference type="ARBA" id="ARBA00022598"/>
    </source>
</evidence>
<dbReference type="Gene3D" id="6.20.10.30">
    <property type="match status" value="1"/>
</dbReference>